<evidence type="ECO:0000256" key="8">
    <source>
        <dbReference type="ARBA" id="ARBA00022777"/>
    </source>
</evidence>
<evidence type="ECO:0000256" key="13">
    <source>
        <dbReference type="PROSITE-ProRule" id="PRU00169"/>
    </source>
</evidence>
<dbReference type="InterPro" id="IPR036890">
    <property type="entry name" value="HATPase_C_sf"/>
</dbReference>
<dbReference type="GO" id="GO:0005524">
    <property type="term" value="F:ATP binding"/>
    <property type="evidence" value="ECO:0007669"/>
    <property type="project" value="UniProtKB-KW"/>
</dbReference>
<evidence type="ECO:0000259" key="17">
    <source>
        <dbReference type="PROSITE" id="PS50113"/>
    </source>
</evidence>
<dbReference type="PANTHER" id="PTHR43047">
    <property type="entry name" value="TWO-COMPONENT HISTIDINE PROTEIN KINASE"/>
    <property type="match status" value="1"/>
</dbReference>
<dbReference type="InterPro" id="IPR004358">
    <property type="entry name" value="Sig_transdc_His_kin-like_C"/>
</dbReference>
<accession>A0A1C3EEU6</accession>
<gene>
    <name evidence="18" type="ORF">A8L45_15295</name>
</gene>
<keyword evidence="19" id="KW-1185">Reference proteome</keyword>
<dbReference type="InterPro" id="IPR003594">
    <property type="entry name" value="HATPase_dom"/>
</dbReference>
<organism evidence="18 19">
    <name type="scientific">Veronia pacifica</name>
    <dbReference type="NCBI Taxonomy" id="1080227"/>
    <lineage>
        <taxon>Bacteria</taxon>
        <taxon>Pseudomonadati</taxon>
        <taxon>Pseudomonadota</taxon>
        <taxon>Gammaproteobacteria</taxon>
        <taxon>Vibrionales</taxon>
        <taxon>Vibrionaceae</taxon>
        <taxon>Veronia</taxon>
    </lineage>
</organism>
<dbReference type="SMART" id="SM00388">
    <property type="entry name" value="HisKA"/>
    <property type="match status" value="1"/>
</dbReference>
<dbReference type="SMART" id="SM00387">
    <property type="entry name" value="HATPase_c"/>
    <property type="match status" value="1"/>
</dbReference>
<comment type="catalytic activity">
    <reaction evidence="1">
        <text>ATP + protein L-histidine = ADP + protein N-phospho-L-histidine.</text>
        <dbReference type="EC" id="2.7.13.3"/>
    </reaction>
</comment>
<dbReference type="InterPro" id="IPR000014">
    <property type="entry name" value="PAS"/>
</dbReference>
<dbReference type="GO" id="GO:0016020">
    <property type="term" value="C:membrane"/>
    <property type="evidence" value="ECO:0007669"/>
    <property type="project" value="UniProtKB-SubCell"/>
</dbReference>
<proteinExistence type="predicted"/>
<dbReference type="Proteomes" id="UP000094936">
    <property type="component" value="Unassembled WGS sequence"/>
</dbReference>
<evidence type="ECO:0000259" key="15">
    <source>
        <dbReference type="PROSITE" id="PS50109"/>
    </source>
</evidence>
<feature type="coiled-coil region" evidence="14">
    <location>
        <begin position="306"/>
        <end position="336"/>
    </location>
</feature>
<evidence type="ECO:0000256" key="1">
    <source>
        <dbReference type="ARBA" id="ARBA00000085"/>
    </source>
</evidence>
<dbReference type="InterPro" id="IPR035965">
    <property type="entry name" value="PAS-like_dom_sf"/>
</dbReference>
<evidence type="ECO:0000256" key="4">
    <source>
        <dbReference type="ARBA" id="ARBA00022553"/>
    </source>
</evidence>
<keyword evidence="10" id="KW-1133">Transmembrane helix</keyword>
<feature type="domain" description="Response regulatory" evidence="16">
    <location>
        <begin position="573"/>
        <end position="690"/>
    </location>
</feature>
<evidence type="ECO:0000256" key="5">
    <source>
        <dbReference type="ARBA" id="ARBA00022679"/>
    </source>
</evidence>
<keyword evidence="12" id="KW-0472">Membrane</keyword>
<dbReference type="Gene3D" id="3.30.450.40">
    <property type="match status" value="1"/>
</dbReference>
<evidence type="ECO:0000256" key="6">
    <source>
        <dbReference type="ARBA" id="ARBA00022692"/>
    </source>
</evidence>
<dbReference type="SMART" id="SM00448">
    <property type="entry name" value="REC"/>
    <property type="match status" value="1"/>
</dbReference>
<feature type="domain" description="PAC" evidence="17">
    <location>
        <begin position="265"/>
        <end position="318"/>
    </location>
</feature>
<dbReference type="InterPro" id="IPR005467">
    <property type="entry name" value="His_kinase_dom"/>
</dbReference>
<protein>
    <recommendedName>
        <fullName evidence="3">histidine kinase</fullName>
        <ecNumber evidence="3">2.7.13.3</ecNumber>
    </recommendedName>
</protein>
<dbReference type="InterPro" id="IPR001789">
    <property type="entry name" value="Sig_transdc_resp-reg_receiver"/>
</dbReference>
<keyword evidence="6" id="KW-0812">Transmembrane</keyword>
<keyword evidence="11" id="KW-0902">Two-component regulatory system</keyword>
<keyword evidence="4 13" id="KW-0597">Phosphoprotein</keyword>
<keyword evidence="7" id="KW-0547">Nucleotide-binding</keyword>
<dbReference type="Pfam" id="PF02518">
    <property type="entry name" value="HATPase_c"/>
    <property type="match status" value="1"/>
</dbReference>
<dbReference type="STRING" id="1080227.A8L45_15295"/>
<dbReference type="Pfam" id="PF00072">
    <property type="entry name" value="Response_reg"/>
    <property type="match status" value="1"/>
</dbReference>
<dbReference type="PANTHER" id="PTHR43047:SF64">
    <property type="entry name" value="HISTIDINE KINASE CONTAINING CHEY-HOMOLOGOUS RECEIVER DOMAIN AND PAS DOMAIN-RELATED"/>
    <property type="match status" value="1"/>
</dbReference>
<dbReference type="InterPro" id="IPR029016">
    <property type="entry name" value="GAF-like_dom_sf"/>
</dbReference>
<dbReference type="GO" id="GO:0000155">
    <property type="term" value="F:phosphorelay sensor kinase activity"/>
    <property type="evidence" value="ECO:0007669"/>
    <property type="project" value="InterPro"/>
</dbReference>
<feature type="domain" description="Histidine kinase" evidence="15">
    <location>
        <begin position="336"/>
        <end position="552"/>
    </location>
</feature>
<dbReference type="SUPFAM" id="SSF52172">
    <property type="entry name" value="CheY-like"/>
    <property type="match status" value="1"/>
</dbReference>
<dbReference type="Gene3D" id="3.30.565.10">
    <property type="entry name" value="Histidine kinase-like ATPase, C-terminal domain"/>
    <property type="match status" value="1"/>
</dbReference>
<reference evidence="18 19" key="1">
    <citation type="submission" date="2016-05" db="EMBL/GenBank/DDBJ databases">
        <title>Genomic Taxonomy of the Vibrionaceae.</title>
        <authorList>
            <person name="Gomez-Gil B."/>
            <person name="Enciso-Ibarra J."/>
        </authorList>
    </citation>
    <scope>NUCLEOTIDE SEQUENCE [LARGE SCALE GENOMIC DNA]</scope>
    <source>
        <strain evidence="18 19">CAIM 1920</strain>
    </source>
</reference>
<dbReference type="CDD" id="cd00082">
    <property type="entry name" value="HisKA"/>
    <property type="match status" value="1"/>
</dbReference>
<evidence type="ECO:0000313" key="19">
    <source>
        <dbReference type="Proteomes" id="UP000094936"/>
    </source>
</evidence>
<evidence type="ECO:0000256" key="9">
    <source>
        <dbReference type="ARBA" id="ARBA00022840"/>
    </source>
</evidence>
<dbReference type="SUPFAM" id="SSF55874">
    <property type="entry name" value="ATPase domain of HSP90 chaperone/DNA topoisomerase II/histidine kinase"/>
    <property type="match status" value="1"/>
</dbReference>
<dbReference type="EC" id="2.7.13.3" evidence="3"/>
<dbReference type="AlphaFoldDB" id="A0A1C3EEU6"/>
<dbReference type="InterPro" id="IPR003661">
    <property type="entry name" value="HisK_dim/P_dom"/>
</dbReference>
<feature type="modified residue" description="4-aspartylphosphate" evidence="13">
    <location>
        <position position="625"/>
    </location>
</feature>
<dbReference type="InterPro" id="IPR036097">
    <property type="entry name" value="HisK_dim/P_sf"/>
</dbReference>
<evidence type="ECO:0000256" key="11">
    <source>
        <dbReference type="ARBA" id="ARBA00023012"/>
    </source>
</evidence>
<dbReference type="Gene3D" id="3.40.50.2300">
    <property type="match status" value="1"/>
</dbReference>
<evidence type="ECO:0000313" key="18">
    <source>
        <dbReference type="EMBL" id="ODA31743.1"/>
    </source>
</evidence>
<dbReference type="PROSITE" id="PS50110">
    <property type="entry name" value="RESPONSE_REGULATORY"/>
    <property type="match status" value="1"/>
</dbReference>
<dbReference type="PRINTS" id="PR00344">
    <property type="entry name" value="BCTRLSENSOR"/>
</dbReference>
<sequence length="693" mass="77523">MTDLVSEQLQETLFELNRVEEREQRLHEENQAILSAISAMSGATNKAEIFDTLLDVIKRYIAFDDAVVLSRTQLSEEPFTCLVSTSKALQKFQWCHGNTIMRCINGHTAVLYSPESIPEFYHLYQESHIHYQSAVITGLTVNGSESVLMLFSSDRGRFDIKAKQVLKRFRPLIVRTIIDIDYRDKLKSLVSLKTRELSASRQRFRDFAKTASDWFWETDTDNNISYLSSPSDKIRPMAPNLVMEEIQAQSDLRALLASITEKREHISDLEAHIGNAGSVHWVSISGQPVYSEHGDYLGYRGTAKDITDRKQQLAELQTARKQAEEANEAKSRFLAMMSHEIRTPLNAVLGLIDNLQYTGLKKEQTDYVSMMDKSAQLLLTIINDVLDLSLIESDNFSLHPENINPRDSVSIVYKQILGLATKKGIALNVLIDETVPELMYQDGNRFTQILLNLVGNAVKFTEFGKVDINVTRDNDQLVICVSDTGIGITQEGIKAIFSPFMQADNSITRRYGGTGLGLAICKKLIEMMNGTIECVSTPSIGSRFKVSIPITQPLTRNQALSADDQDMPVPPMHILVAEDNKANQMVVKLILERAGHSVVVAGDGIEVIKEIERDRKDAFDLILMDMSMPKLDGIEATRLLRTAGVNIPIIALTANAMEEDKIKCLEAGMNEFITKPVRSAMLKQMLKAVSVSA</sequence>
<dbReference type="Gene3D" id="3.30.450.20">
    <property type="entry name" value="PAS domain"/>
    <property type="match status" value="1"/>
</dbReference>
<dbReference type="InterPro" id="IPR011006">
    <property type="entry name" value="CheY-like_superfamily"/>
</dbReference>
<evidence type="ECO:0000256" key="7">
    <source>
        <dbReference type="ARBA" id="ARBA00022741"/>
    </source>
</evidence>
<evidence type="ECO:0000256" key="2">
    <source>
        <dbReference type="ARBA" id="ARBA00004370"/>
    </source>
</evidence>
<dbReference type="PROSITE" id="PS50113">
    <property type="entry name" value="PAC"/>
    <property type="match status" value="1"/>
</dbReference>
<feature type="coiled-coil region" evidence="14">
    <location>
        <begin position="9"/>
        <end position="36"/>
    </location>
</feature>
<keyword evidence="9" id="KW-0067">ATP-binding</keyword>
<evidence type="ECO:0000256" key="3">
    <source>
        <dbReference type="ARBA" id="ARBA00012438"/>
    </source>
</evidence>
<evidence type="ECO:0000256" key="10">
    <source>
        <dbReference type="ARBA" id="ARBA00022989"/>
    </source>
</evidence>
<dbReference type="CDD" id="cd16922">
    <property type="entry name" value="HATPase_EvgS-ArcB-TorS-like"/>
    <property type="match status" value="1"/>
</dbReference>
<dbReference type="Pfam" id="PF00512">
    <property type="entry name" value="HisKA"/>
    <property type="match status" value="1"/>
</dbReference>
<dbReference type="CDD" id="cd17546">
    <property type="entry name" value="REC_hyHK_CKI1_RcsC-like"/>
    <property type="match status" value="1"/>
</dbReference>
<dbReference type="EMBL" id="LYBM01000030">
    <property type="protein sequence ID" value="ODA31743.1"/>
    <property type="molecule type" value="Genomic_DNA"/>
</dbReference>
<keyword evidence="5" id="KW-0808">Transferase</keyword>
<dbReference type="Gene3D" id="1.10.287.130">
    <property type="match status" value="1"/>
</dbReference>
<dbReference type="PROSITE" id="PS50109">
    <property type="entry name" value="HIS_KIN"/>
    <property type="match status" value="1"/>
</dbReference>
<evidence type="ECO:0000256" key="14">
    <source>
        <dbReference type="SAM" id="Coils"/>
    </source>
</evidence>
<evidence type="ECO:0000259" key="16">
    <source>
        <dbReference type="PROSITE" id="PS50110"/>
    </source>
</evidence>
<dbReference type="OrthoDB" id="9810730at2"/>
<dbReference type="SUPFAM" id="SSF47384">
    <property type="entry name" value="Homodimeric domain of signal transducing histidine kinase"/>
    <property type="match status" value="1"/>
</dbReference>
<dbReference type="InterPro" id="IPR000700">
    <property type="entry name" value="PAS-assoc_C"/>
</dbReference>
<dbReference type="FunFam" id="1.10.287.130:FF:000004">
    <property type="entry name" value="Ethylene receptor 1"/>
    <property type="match status" value="1"/>
</dbReference>
<dbReference type="SUPFAM" id="SSF55785">
    <property type="entry name" value="PYP-like sensor domain (PAS domain)"/>
    <property type="match status" value="1"/>
</dbReference>
<evidence type="ECO:0000256" key="12">
    <source>
        <dbReference type="ARBA" id="ARBA00023136"/>
    </source>
</evidence>
<dbReference type="CDD" id="cd00130">
    <property type="entry name" value="PAS"/>
    <property type="match status" value="1"/>
</dbReference>
<dbReference type="RefSeq" id="WP_068903809.1">
    <property type="nucleotide sequence ID" value="NZ_JBHUIF010000004.1"/>
</dbReference>
<keyword evidence="8 18" id="KW-0418">Kinase</keyword>
<name>A0A1C3EEU6_9GAMM</name>
<dbReference type="FunFam" id="3.30.565.10:FF:000010">
    <property type="entry name" value="Sensor histidine kinase RcsC"/>
    <property type="match status" value="1"/>
</dbReference>
<comment type="subcellular location">
    <subcellularLocation>
        <location evidence="2">Membrane</location>
    </subcellularLocation>
</comment>
<comment type="caution">
    <text evidence="18">The sequence shown here is derived from an EMBL/GenBank/DDBJ whole genome shotgun (WGS) entry which is preliminary data.</text>
</comment>
<keyword evidence="14" id="KW-0175">Coiled coil</keyword>
<dbReference type="NCBIfam" id="TIGR00229">
    <property type="entry name" value="sensory_box"/>
    <property type="match status" value="1"/>
</dbReference>